<dbReference type="EMBL" id="PCHH01000001">
    <property type="protein sequence ID" value="PKV05452.1"/>
    <property type="molecule type" value="Genomic_DNA"/>
</dbReference>
<dbReference type="AlphaFoldDB" id="A0A2N3R7Y3"/>
<evidence type="ECO:0008006" key="4">
    <source>
        <dbReference type="Google" id="ProtNLM"/>
    </source>
</evidence>
<feature type="coiled-coil region" evidence="1">
    <location>
        <begin position="143"/>
        <end position="174"/>
    </location>
</feature>
<accession>A0A2N3R7Y3</accession>
<proteinExistence type="predicted"/>
<comment type="caution">
    <text evidence="2">The sequence shown here is derived from an EMBL/GenBank/DDBJ whole genome shotgun (WGS) entry which is preliminary data.</text>
</comment>
<organism evidence="2 3">
    <name type="scientific">Bifidobacterium pseudolongum subsp. globosum</name>
    <dbReference type="NCBI Taxonomy" id="1690"/>
    <lineage>
        <taxon>Bacteria</taxon>
        <taxon>Bacillati</taxon>
        <taxon>Actinomycetota</taxon>
        <taxon>Actinomycetes</taxon>
        <taxon>Bifidobacteriales</taxon>
        <taxon>Bifidobacteriaceae</taxon>
        <taxon>Bifidobacterium</taxon>
    </lineage>
</organism>
<dbReference type="RefSeq" id="WP_101398533.1">
    <property type="nucleotide sequence ID" value="NZ_PCHH01000001.1"/>
</dbReference>
<evidence type="ECO:0000313" key="2">
    <source>
        <dbReference type="EMBL" id="PKV05452.1"/>
    </source>
</evidence>
<reference evidence="2 3" key="1">
    <citation type="submission" date="2017-10" db="EMBL/GenBank/DDBJ databases">
        <title>Bifidobacterium genomics.</title>
        <authorList>
            <person name="Lugli G.A."/>
            <person name="Milani C."/>
            <person name="Mancabelli L."/>
        </authorList>
    </citation>
    <scope>NUCLEOTIDE SEQUENCE [LARGE SCALE GENOMIC DNA]</scope>
    <source>
        <strain evidence="2 3">1520B</strain>
    </source>
</reference>
<dbReference type="Proteomes" id="UP000233762">
    <property type="component" value="Unassembled WGS sequence"/>
</dbReference>
<name>A0A2N3R7Y3_9BIFI</name>
<gene>
    <name evidence="2" type="ORF">CQR50_0707</name>
</gene>
<keyword evidence="1" id="KW-0175">Coiled coil</keyword>
<sequence>MQKEKKKEYTTPNEIEVYGDDDGLMLLGDSEDIRKALAELQIKEEQTVDISNAAILKNAQRAAKMLRKTQEHSGRWVKLTKESAEKTRKHGLLRNNSTGNFMGVIGKGGKGGIKGNVQFEKITGGLSPAKLANIEMLMLTMALEQTMKEMTEYLKQIDAKVDQVLRQQKNAELAKFLSVAGLVSEAENELRHIGALSDATWDQLGSSAQTVNEVQQYALLQLKDIADKIAASTNDTRATKDALTKAQSDIGDWLAVAADCLRLRDRIDMLKVQRFIDTDVDPDLLSKHRFVIADNRRARYHSITDATAKLQQSIKQAVQGKDDTMRVILLPMDAPVVIRKGNEIAGALARFDKALGMEYETPHFSEKQWDQAMGEVGQNIASGTEQLMQQTGNALGEGAKQIGNAANEAGNQIKKAFGNFPKLW</sequence>
<evidence type="ECO:0000256" key="1">
    <source>
        <dbReference type="SAM" id="Coils"/>
    </source>
</evidence>
<protein>
    <recommendedName>
        <fullName evidence="4">Coil containing protein</fullName>
    </recommendedName>
</protein>
<evidence type="ECO:0000313" key="3">
    <source>
        <dbReference type="Proteomes" id="UP000233762"/>
    </source>
</evidence>